<name>A0A2S4WNV5_9BASI</name>
<dbReference type="EMBL" id="PKSM01000001">
    <property type="protein sequence ID" value="POW23452.1"/>
    <property type="molecule type" value="Genomic_DNA"/>
</dbReference>
<keyword evidence="2" id="KW-1185">Reference proteome</keyword>
<sequence length="190" mass="21033">MKDIVRCPATRVTVIGSHTVSKQTERDARAGWEGRGGQLHTVNRSGRSEGLKKEAKLAGSHLPHRNPSITLQSAILKQLYYQFQDLRMLALMIICIFLVQAPFQVQSHGPIGINPPTPGPYPGDGGQKFRARRSIHLPAIPVSTHAKKDVLPVQVSCQAQIIKIKFLTSFISRMTILLTNFVTFQTDAQV</sequence>
<dbReference type="Proteomes" id="UP000238274">
    <property type="component" value="Unassembled WGS sequence"/>
</dbReference>
<evidence type="ECO:0000313" key="2">
    <source>
        <dbReference type="Proteomes" id="UP000238274"/>
    </source>
</evidence>
<proteinExistence type="predicted"/>
<reference evidence="2" key="2">
    <citation type="journal article" date="2018" name="BMC Genomics">
        <title>Genomic insights into host adaptation between the wheat stripe rust pathogen (Puccinia striiformis f. sp. tritici) and the barley stripe rust pathogen (Puccinia striiformis f. sp. hordei).</title>
        <authorList>
            <person name="Xia C."/>
            <person name="Wang M."/>
            <person name="Yin C."/>
            <person name="Cornejo O.E."/>
            <person name="Hulbert S.H."/>
            <person name="Chen X."/>
        </authorList>
    </citation>
    <scope>NUCLEOTIDE SEQUENCE [LARGE SCALE GENOMIC DNA]</scope>
    <source>
        <strain evidence="2">93TX-2</strain>
    </source>
</reference>
<comment type="caution">
    <text evidence="1">The sequence shown here is derived from an EMBL/GenBank/DDBJ whole genome shotgun (WGS) entry which is preliminary data.</text>
</comment>
<dbReference type="VEuPathDB" id="FungiDB:PSHT_00122"/>
<protein>
    <submittedName>
        <fullName evidence="1">Uncharacterized protein</fullName>
    </submittedName>
</protein>
<accession>A0A2S4WNV5</accession>
<gene>
    <name evidence="1" type="ORF">PSHT_00122</name>
</gene>
<evidence type="ECO:0000313" key="1">
    <source>
        <dbReference type="EMBL" id="POW23452.1"/>
    </source>
</evidence>
<reference evidence="2" key="3">
    <citation type="journal article" date="2018" name="Mol. Plant Microbe Interact.">
        <title>Genome sequence resources for the wheat stripe rust pathogen (Puccinia striiformis f. sp. tritici) and the barley stripe rust pathogen (Puccinia striiformis f. sp. hordei).</title>
        <authorList>
            <person name="Xia C."/>
            <person name="Wang M."/>
            <person name="Yin C."/>
            <person name="Cornejo O.E."/>
            <person name="Hulbert S.H."/>
            <person name="Chen X."/>
        </authorList>
    </citation>
    <scope>NUCLEOTIDE SEQUENCE [LARGE SCALE GENOMIC DNA]</scope>
    <source>
        <strain evidence="2">93TX-2</strain>
    </source>
</reference>
<dbReference type="VEuPathDB" id="FungiDB:PSTT_02632"/>
<reference evidence="1 2" key="1">
    <citation type="submission" date="2017-12" db="EMBL/GenBank/DDBJ databases">
        <title>Gene loss provides genomic basis for host adaptation in cereal stripe rust fungi.</title>
        <authorList>
            <person name="Xia C."/>
        </authorList>
    </citation>
    <scope>NUCLEOTIDE SEQUENCE [LARGE SCALE GENOMIC DNA]</scope>
    <source>
        <strain evidence="1 2">93TX-2</strain>
    </source>
</reference>
<dbReference type="AlphaFoldDB" id="A0A2S4WNV5"/>
<organism evidence="1 2">
    <name type="scientific">Puccinia striiformis</name>
    <dbReference type="NCBI Taxonomy" id="27350"/>
    <lineage>
        <taxon>Eukaryota</taxon>
        <taxon>Fungi</taxon>
        <taxon>Dikarya</taxon>
        <taxon>Basidiomycota</taxon>
        <taxon>Pucciniomycotina</taxon>
        <taxon>Pucciniomycetes</taxon>
        <taxon>Pucciniales</taxon>
        <taxon>Pucciniaceae</taxon>
        <taxon>Puccinia</taxon>
    </lineage>
</organism>